<proteinExistence type="predicted"/>
<reference evidence="2 3" key="1">
    <citation type="journal article" date="2011" name="PLoS Genet.">
        <title>Genomic analysis of the necrotrophic fungal pathogens Sclerotinia sclerotiorum and Botrytis cinerea.</title>
        <authorList>
            <person name="Amselem J."/>
            <person name="Cuomo C.A."/>
            <person name="van Kan J.A."/>
            <person name="Viaud M."/>
            <person name="Benito E.P."/>
            <person name="Couloux A."/>
            <person name="Coutinho P.M."/>
            <person name="de Vries R.P."/>
            <person name="Dyer P.S."/>
            <person name="Fillinger S."/>
            <person name="Fournier E."/>
            <person name="Gout L."/>
            <person name="Hahn M."/>
            <person name="Kohn L."/>
            <person name="Lapalu N."/>
            <person name="Plummer K.M."/>
            <person name="Pradier J.M."/>
            <person name="Quevillon E."/>
            <person name="Sharon A."/>
            <person name="Simon A."/>
            <person name="ten Have A."/>
            <person name="Tudzynski B."/>
            <person name="Tudzynski P."/>
            <person name="Wincker P."/>
            <person name="Andrew M."/>
            <person name="Anthouard V."/>
            <person name="Beever R.E."/>
            <person name="Beffa R."/>
            <person name="Benoit I."/>
            <person name="Bouzid O."/>
            <person name="Brault B."/>
            <person name="Chen Z."/>
            <person name="Choquer M."/>
            <person name="Collemare J."/>
            <person name="Cotton P."/>
            <person name="Danchin E.G."/>
            <person name="Da Silva C."/>
            <person name="Gautier A."/>
            <person name="Giraud C."/>
            <person name="Giraud T."/>
            <person name="Gonzalez C."/>
            <person name="Grossetete S."/>
            <person name="Guldener U."/>
            <person name="Henrissat B."/>
            <person name="Howlett B.J."/>
            <person name="Kodira C."/>
            <person name="Kretschmer M."/>
            <person name="Lappartient A."/>
            <person name="Leroch M."/>
            <person name="Levis C."/>
            <person name="Mauceli E."/>
            <person name="Neuveglise C."/>
            <person name="Oeser B."/>
            <person name="Pearson M."/>
            <person name="Poulain J."/>
            <person name="Poussereau N."/>
            <person name="Quesneville H."/>
            <person name="Rascle C."/>
            <person name="Schumacher J."/>
            <person name="Segurens B."/>
            <person name="Sexton A."/>
            <person name="Silva E."/>
            <person name="Sirven C."/>
            <person name="Soanes D.M."/>
            <person name="Talbot N.J."/>
            <person name="Templeton M."/>
            <person name="Yandava C."/>
            <person name="Yarden O."/>
            <person name="Zeng Q."/>
            <person name="Rollins J.A."/>
            <person name="Lebrun M.H."/>
            <person name="Dickman M."/>
        </authorList>
    </citation>
    <scope>NUCLEOTIDE SEQUENCE [LARGE SCALE GENOMIC DNA]</scope>
    <source>
        <strain evidence="2 3">B05.10</strain>
    </source>
</reference>
<dbReference type="EMBL" id="CP009812">
    <property type="protein sequence ID" value="ATZ52713.1"/>
    <property type="molecule type" value="Genomic_DNA"/>
</dbReference>
<dbReference type="OrthoDB" id="2121828at2759"/>
<feature type="domain" description="Plastocyanin-like" evidence="1">
    <location>
        <begin position="1"/>
        <end position="92"/>
    </location>
</feature>
<dbReference type="InterPro" id="IPR008972">
    <property type="entry name" value="Cupredoxin"/>
</dbReference>
<sequence length="96" mass="10600">MLHDGYHADYYQVVERLFSVPANPLAANNNLINGKMDFNCSAITVNASCKANARLSSFHFHPGKTHRLRLINPGIEGNQKFSIDGHILTVIADPPI</sequence>
<evidence type="ECO:0000313" key="3">
    <source>
        <dbReference type="Proteomes" id="UP000001798"/>
    </source>
</evidence>
<dbReference type="AlphaFoldDB" id="A0A384JQ99"/>
<reference evidence="2 3" key="3">
    <citation type="journal article" date="2017" name="Mol. Plant Pathol.">
        <title>A gapless genome sequence of the fungus Botrytis cinerea.</title>
        <authorList>
            <person name="Van Kan J.A."/>
            <person name="Stassen J.H."/>
            <person name="Mosbach A."/>
            <person name="Van Der Lee T.A."/>
            <person name="Faino L."/>
            <person name="Farmer A.D."/>
            <person name="Papasotiriou D.G."/>
            <person name="Zhou S."/>
            <person name="Seidl M.F."/>
            <person name="Cottam E."/>
            <person name="Edel D."/>
            <person name="Hahn M."/>
            <person name="Schwartz D.C."/>
            <person name="Dietrich R.A."/>
            <person name="Widdison S."/>
            <person name="Scalliet G."/>
        </authorList>
    </citation>
    <scope>NUCLEOTIDE SEQUENCE [LARGE SCALE GENOMIC DNA]</scope>
    <source>
        <strain evidence="2 3">B05.10</strain>
    </source>
</reference>
<name>A0A384JQ99_BOTFB</name>
<dbReference type="RefSeq" id="XP_024550378.1">
    <property type="nucleotide sequence ID" value="XM_024694588.1"/>
</dbReference>
<dbReference type="SUPFAM" id="SSF49503">
    <property type="entry name" value="Cupredoxins"/>
    <property type="match status" value="1"/>
</dbReference>
<evidence type="ECO:0000259" key="1">
    <source>
        <dbReference type="Pfam" id="PF00394"/>
    </source>
</evidence>
<dbReference type="KEGG" id="bfu:BCIN_08g03600"/>
<dbReference type="Pfam" id="PF00394">
    <property type="entry name" value="Cu-oxidase"/>
    <property type="match status" value="1"/>
</dbReference>
<organism evidence="2 3">
    <name type="scientific">Botryotinia fuckeliana (strain B05.10)</name>
    <name type="common">Noble rot fungus</name>
    <name type="synonym">Botrytis cinerea</name>
    <dbReference type="NCBI Taxonomy" id="332648"/>
    <lineage>
        <taxon>Eukaryota</taxon>
        <taxon>Fungi</taxon>
        <taxon>Dikarya</taxon>
        <taxon>Ascomycota</taxon>
        <taxon>Pezizomycotina</taxon>
        <taxon>Leotiomycetes</taxon>
        <taxon>Helotiales</taxon>
        <taxon>Sclerotiniaceae</taxon>
        <taxon>Botrytis</taxon>
    </lineage>
</organism>
<dbReference type="VEuPathDB" id="FungiDB:Bcin08g03600"/>
<evidence type="ECO:0000313" key="2">
    <source>
        <dbReference type="EMBL" id="ATZ52713.1"/>
    </source>
</evidence>
<dbReference type="Gene3D" id="2.60.40.420">
    <property type="entry name" value="Cupredoxins - blue copper proteins"/>
    <property type="match status" value="1"/>
</dbReference>
<reference evidence="2 3" key="2">
    <citation type="journal article" date="2012" name="Eukaryot. Cell">
        <title>Genome update of Botrytis cinerea strains B05.10 and T4.</title>
        <authorList>
            <person name="Staats M."/>
            <person name="van Kan J.A."/>
        </authorList>
    </citation>
    <scope>NUCLEOTIDE SEQUENCE [LARGE SCALE GENOMIC DNA]</scope>
    <source>
        <strain evidence="2 3">B05.10</strain>
    </source>
</reference>
<gene>
    <name evidence="2" type="ORF">BCIN_08g03600</name>
</gene>
<dbReference type="GeneID" id="5435178"/>
<accession>A0A384JQ99</accession>
<protein>
    <recommendedName>
        <fullName evidence="1">Plastocyanin-like domain-containing protein</fullName>
    </recommendedName>
</protein>
<dbReference type="Proteomes" id="UP000001798">
    <property type="component" value="Chromosome 8"/>
</dbReference>
<keyword evidence="3" id="KW-1185">Reference proteome</keyword>
<dbReference type="InterPro" id="IPR001117">
    <property type="entry name" value="Cu-oxidase_2nd"/>
</dbReference>